<dbReference type="EMBL" id="CP051167">
    <property type="protein sequence ID" value="QIZ73183.1"/>
    <property type="molecule type" value="Genomic_DNA"/>
</dbReference>
<proteinExistence type="predicted"/>
<organism evidence="1 2">
    <name type="scientific">Oxynema aestuarii AP17</name>
    <dbReference type="NCBI Taxonomy" id="2064643"/>
    <lineage>
        <taxon>Bacteria</taxon>
        <taxon>Bacillati</taxon>
        <taxon>Cyanobacteriota</taxon>
        <taxon>Cyanophyceae</taxon>
        <taxon>Oscillatoriophycideae</taxon>
        <taxon>Oscillatoriales</taxon>
        <taxon>Oscillatoriaceae</taxon>
        <taxon>Oxynema</taxon>
        <taxon>Oxynema aestuarii</taxon>
    </lineage>
</organism>
<dbReference type="Proteomes" id="UP000500857">
    <property type="component" value="Chromosome"/>
</dbReference>
<accession>A0A6H1U569</accession>
<gene>
    <name evidence="1" type="ORF">HCG48_23410</name>
</gene>
<evidence type="ECO:0000313" key="2">
    <source>
        <dbReference type="Proteomes" id="UP000500857"/>
    </source>
</evidence>
<reference evidence="1 2" key="1">
    <citation type="submission" date="2020-04" db="EMBL/GenBank/DDBJ databases">
        <authorList>
            <person name="Basu S."/>
            <person name="Maruthanayagam V."/>
            <person name="Chakraborty S."/>
            <person name="Pramanik A."/>
            <person name="Mukherjee J."/>
            <person name="Brink B."/>
        </authorList>
    </citation>
    <scope>NUCLEOTIDE SEQUENCE [LARGE SCALE GENOMIC DNA]</scope>
    <source>
        <strain evidence="1 2">AP17</strain>
    </source>
</reference>
<dbReference type="KEGG" id="oxy:HCG48_23410"/>
<dbReference type="AlphaFoldDB" id="A0A6H1U569"/>
<keyword evidence="2" id="KW-1185">Reference proteome</keyword>
<dbReference type="RefSeq" id="WP_168571329.1">
    <property type="nucleotide sequence ID" value="NZ_CP051167.1"/>
</dbReference>
<evidence type="ECO:0000313" key="1">
    <source>
        <dbReference type="EMBL" id="QIZ73183.1"/>
    </source>
</evidence>
<sequence length="150" mass="16572">MKDSDLQIFQAFLVALARQQNPLPDSIQAQINQLGDRPDSDAIDRLVDSYPPLQKVYSLVHAQLLDSSNHTRMGRDVLPDASFELENSKTTDVDNAASAIDDLTDLPTITEQIKQKIGKSQAQPAIANVCKSSDSVEQAKFILKFEFKLG</sequence>
<protein>
    <submittedName>
        <fullName evidence="1">Uncharacterized protein</fullName>
    </submittedName>
</protein>
<name>A0A6H1U569_9CYAN</name>